<feature type="transmembrane region" description="Helical" evidence="1">
    <location>
        <begin position="211"/>
        <end position="228"/>
    </location>
</feature>
<evidence type="ECO:0000259" key="2">
    <source>
        <dbReference type="Pfam" id="PF00501"/>
    </source>
</evidence>
<name>A0A8H7XZ22_PSICU</name>
<feature type="domain" description="AMP-binding enzyme C-terminal" evidence="3">
    <location>
        <begin position="453"/>
        <end position="552"/>
    </location>
</feature>
<dbReference type="InterPro" id="IPR025110">
    <property type="entry name" value="AMP-bd_C"/>
</dbReference>
<dbReference type="EMBL" id="JAFIQS010000006">
    <property type="protein sequence ID" value="KAG5168253.1"/>
    <property type="molecule type" value="Genomic_DNA"/>
</dbReference>
<gene>
    <name evidence="4" type="ORF">JR316_006848</name>
</gene>
<dbReference type="GO" id="GO:0016405">
    <property type="term" value="F:CoA-ligase activity"/>
    <property type="evidence" value="ECO:0007669"/>
    <property type="project" value="TreeGrafter"/>
</dbReference>
<feature type="domain" description="AMP-dependent synthetase/ligase" evidence="2">
    <location>
        <begin position="46"/>
        <end position="406"/>
    </location>
</feature>
<dbReference type="Gene3D" id="3.30.300.30">
    <property type="match status" value="1"/>
</dbReference>
<dbReference type="InterPro" id="IPR000873">
    <property type="entry name" value="AMP-dep_synth/lig_dom"/>
</dbReference>
<dbReference type="AlphaFoldDB" id="A0A8H7XZ22"/>
<dbReference type="InterPro" id="IPR042099">
    <property type="entry name" value="ANL_N_sf"/>
</dbReference>
<organism evidence="4">
    <name type="scientific">Psilocybe cubensis</name>
    <name type="common">Psychedelic mushroom</name>
    <name type="synonym">Stropharia cubensis</name>
    <dbReference type="NCBI Taxonomy" id="181762"/>
    <lineage>
        <taxon>Eukaryota</taxon>
        <taxon>Fungi</taxon>
        <taxon>Dikarya</taxon>
        <taxon>Basidiomycota</taxon>
        <taxon>Agaricomycotina</taxon>
        <taxon>Agaricomycetes</taxon>
        <taxon>Agaricomycetidae</taxon>
        <taxon>Agaricales</taxon>
        <taxon>Agaricineae</taxon>
        <taxon>Strophariaceae</taxon>
        <taxon>Psilocybe</taxon>
    </lineage>
</organism>
<reference evidence="4" key="1">
    <citation type="submission" date="2021-02" db="EMBL/GenBank/DDBJ databases">
        <title>Psilocybe cubensis genome.</title>
        <authorList>
            <person name="Mckernan K.J."/>
            <person name="Crawford S."/>
            <person name="Trippe A."/>
            <person name="Kane L.T."/>
            <person name="Mclaughlin S."/>
        </authorList>
    </citation>
    <scope>NUCLEOTIDE SEQUENCE [LARGE SCALE GENOMIC DNA]</scope>
    <source>
        <strain evidence="4">MGC-MH-2018</strain>
    </source>
</reference>
<dbReference type="Pfam" id="PF00501">
    <property type="entry name" value="AMP-binding"/>
    <property type="match status" value="1"/>
</dbReference>
<dbReference type="PANTHER" id="PTHR24096">
    <property type="entry name" value="LONG-CHAIN-FATTY-ACID--COA LIGASE"/>
    <property type="match status" value="1"/>
</dbReference>
<keyword evidence="1" id="KW-0472">Membrane</keyword>
<proteinExistence type="predicted"/>
<accession>A0A8H7XZ22</accession>
<dbReference type="InterPro" id="IPR045851">
    <property type="entry name" value="AMP-bd_C_sf"/>
</dbReference>
<evidence type="ECO:0000259" key="3">
    <source>
        <dbReference type="Pfam" id="PF13193"/>
    </source>
</evidence>
<evidence type="ECO:0000256" key="1">
    <source>
        <dbReference type="SAM" id="Phobius"/>
    </source>
</evidence>
<comment type="caution">
    <text evidence="4">The sequence shown here is derived from an EMBL/GenBank/DDBJ whole genome shotgun (WGS) entry which is preliminary data.</text>
</comment>
<dbReference type="Pfam" id="PF13193">
    <property type="entry name" value="AMP-binding_C"/>
    <property type="match status" value="1"/>
</dbReference>
<feature type="transmembrane region" description="Helical" evidence="1">
    <location>
        <begin position="248"/>
        <end position="268"/>
    </location>
</feature>
<dbReference type="Gene3D" id="3.40.50.12780">
    <property type="entry name" value="N-terminal domain of ligase-like"/>
    <property type="match status" value="1"/>
</dbReference>
<dbReference type="SUPFAM" id="SSF56801">
    <property type="entry name" value="Acetyl-CoA synthetase-like"/>
    <property type="match status" value="1"/>
</dbReference>
<dbReference type="OrthoDB" id="6509636at2759"/>
<keyword evidence="1" id="KW-1133">Transmembrane helix</keyword>
<dbReference type="PANTHER" id="PTHR24096:SF422">
    <property type="entry name" value="BCDNA.GH02901"/>
    <property type="match status" value="1"/>
</dbReference>
<sequence>MEFTSKTSVPGPLPDDVTVPQFILDTHHLSRPERPAGVPWLMADKSGRTYDLEEIHKRTNGLAVSLRDEYLIGQNDVDYPICVWAIHRLLGIVTPCNPSYTIAELVEAIKLSKSTLIITHFNNFEVASAAARQTGIPAQRVLVLEDQDSPLTKSRQGNLQTVEALIHRGSLSGEKVTGRKLEKGESKKLVAFYSSSSGTTGAPKMVMKSHYAFVANIIITSAASIIGPTSPRFTPGDRCLAVLPFYHIYGLFCVLHINFFAAITVVVVPKFSFREMLHSIDRHKITTLILVPPQLLLLVKEPIVKNYDLSHIKVILSGAAPLPAEVYDQLIKLVPHAHICQGYGSTETAGGVSMPPLYPKHCRLNTSGVLAPGISARVVKPDGSLAGYDEEGELQLRTPAVAMGYLNNEAATRETFLEDSWLRTGDLVRIDRNEEIIVVDRIKVRGFQVAPAELEGCILDHPMVTDVCVVGVPHPYSGEVPLAFVAVSPQGRKLPETVLKASIRKVALFYFPLKPSLNMTVVLQHVEENKAPFKHLHYVEIVDSIPKTPSGKLLRRDLRVKGRNLVTESAKL</sequence>
<evidence type="ECO:0000313" key="4">
    <source>
        <dbReference type="EMBL" id="KAG5168253.1"/>
    </source>
</evidence>
<keyword evidence="1" id="KW-0812">Transmembrane</keyword>
<protein>
    <submittedName>
        <fullName evidence="4">Uncharacterized protein</fullName>
    </submittedName>
</protein>